<keyword evidence="3" id="KW-0862">Zinc</keyword>
<evidence type="ECO:0000259" key="5">
    <source>
        <dbReference type="PROSITE" id="PS50119"/>
    </source>
</evidence>
<dbReference type="InterPro" id="IPR000315">
    <property type="entry name" value="Znf_B-box"/>
</dbReference>
<dbReference type="EMBL" id="JBJUIK010000012">
    <property type="protein sequence ID" value="KAL3510698.1"/>
    <property type="molecule type" value="Genomic_DNA"/>
</dbReference>
<dbReference type="AlphaFoldDB" id="A0ABD2YUU1"/>
<dbReference type="PANTHER" id="PTHR31717:SF45">
    <property type="entry name" value="ZINC FINGER PROTEIN CONSTANS-LIKE 14-RELATED"/>
    <property type="match status" value="1"/>
</dbReference>
<gene>
    <name evidence="6" type="ORF">ACH5RR_030099</name>
</gene>
<evidence type="ECO:0000256" key="2">
    <source>
        <dbReference type="ARBA" id="ARBA00022771"/>
    </source>
</evidence>
<organism evidence="6 7">
    <name type="scientific">Cinchona calisaya</name>
    <dbReference type="NCBI Taxonomy" id="153742"/>
    <lineage>
        <taxon>Eukaryota</taxon>
        <taxon>Viridiplantae</taxon>
        <taxon>Streptophyta</taxon>
        <taxon>Embryophyta</taxon>
        <taxon>Tracheophyta</taxon>
        <taxon>Spermatophyta</taxon>
        <taxon>Magnoliopsida</taxon>
        <taxon>eudicotyledons</taxon>
        <taxon>Gunneridae</taxon>
        <taxon>Pentapetalae</taxon>
        <taxon>asterids</taxon>
        <taxon>lamiids</taxon>
        <taxon>Gentianales</taxon>
        <taxon>Rubiaceae</taxon>
        <taxon>Cinchonoideae</taxon>
        <taxon>Cinchoneae</taxon>
        <taxon>Cinchona</taxon>
    </lineage>
</organism>
<protein>
    <recommendedName>
        <fullName evidence="5">B box-type domain-containing protein</fullName>
    </recommendedName>
</protein>
<evidence type="ECO:0000313" key="6">
    <source>
        <dbReference type="EMBL" id="KAL3510698.1"/>
    </source>
</evidence>
<evidence type="ECO:0000256" key="4">
    <source>
        <dbReference type="PROSITE-ProRule" id="PRU00024"/>
    </source>
</evidence>
<sequence length="490" mass="55448">MEMEKTCEFCSISRPIVYCKADAALLCLSCDAKVHLANALSNRHSRTLVCEWCRYRPAYVQCSDHQMFMCCICDRKQHDLSCQHQRKMISCYMGCPSAKDFAALWGFDLNELDNVCDFQDQSLSTSCATVDTGMVTLNTPRQSCSVSSVYDVTSTVGALPKVGSKGKPTKAANQRENISRILQQIKDMKRLQLIQGEGRFSFVRGQVESDMSSFKCNAKGMLQENLVHHLQHSLDLGFDLHHLDSPHDKQITEPFQLAFTQMDEDSFWQCKSPVQSGQLWTQNMQDLGVCDELSCFDDLSMPDLDLTFKNIEELFGGEQELARALLHDNDATCSSVEKDISIDKSDIGYERSVEDVSEASSVCISDSANLEKDIGSSDFAITMECTSVQPPYSTLSFFLPRLSAEFVDSEPSSNFMRQQLSCNLSDLESAQVDCKENVMMRYKEKKVRRSEKQSYYTTRKARSDVKKLVRDHYARTQDYELDAAKVTQSF</sequence>
<accession>A0ABD2YUU1</accession>
<proteinExistence type="predicted"/>
<dbReference type="PROSITE" id="PS50119">
    <property type="entry name" value="ZF_BBOX"/>
    <property type="match status" value="2"/>
</dbReference>
<name>A0ABD2YUU1_9GENT</name>
<dbReference type="Proteomes" id="UP001630127">
    <property type="component" value="Unassembled WGS sequence"/>
</dbReference>
<keyword evidence="7" id="KW-1185">Reference proteome</keyword>
<dbReference type="GO" id="GO:0008270">
    <property type="term" value="F:zinc ion binding"/>
    <property type="evidence" value="ECO:0007669"/>
    <property type="project" value="UniProtKB-KW"/>
</dbReference>
<feature type="domain" description="B box-type" evidence="5">
    <location>
        <begin position="45"/>
        <end position="89"/>
    </location>
</feature>
<dbReference type="SMART" id="SM00336">
    <property type="entry name" value="BBOX"/>
    <property type="match status" value="2"/>
</dbReference>
<keyword evidence="2 4" id="KW-0863">Zinc-finger</keyword>
<comment type="caution">
    <text evidence="6">The sequence shown here is derived from an EMBL/GenBank/DDBJ whole genome shotgun (WGS) entry which is preliminary data.</text>
</comment>
<evidence type="ECO:0000313" key="7">
    <source>
        <dbReference type="Proteomes" id="UP001630127"/>
    </source>
</evidence>
<dbReference type="PANTHER" id="PTHR31717">
    <property type="entry name" value="ZINC FINGER PROTEIN CONSTANS-LIKE 10"/>
    <property type="match status" value="1"/>
</dbReference>
<dbReference type="CDD" id="cd19821">
    <property type="entry name" value="Bbox1_BBX-like"/>
    <property type="match status" value="1"/>
</dbReference>
<keyword evidence="1" id="KW-0479">Metal-binding</keyword>
<reference evidence="6 7" key="1">
    <citation type="submission" date="2024-11" db="EMBL/GenBank/DDBJ databases">
        <title>A near-complete genome assembly of Cinchona calisaya.</title>
        <authorList>
            <person name="Lian D.C."/>
            <person name="Zhao X.W."/>
            <person name="Wei L."/>
        </authorList>
    </citation>
    <scope>NUCLEOTIDE SEQUENCE [LARGE SCALE GENOMIC DNA]</scope>
    <source>
        <tissue evidence="6">Nenye</tissue>
    </source>
</reference>
<dbReference type="InterPro" id="IPR049808">
    <property type="entry name" value="CONSTANS-like_Bbox1"/>
</dbReference>
<feature type="domain" description="B box-type" evidence="5">
    <location>
        <begin position="2"/>
        <end position="49"/>
    </location>
</feature>
<evidence type="ECO:0000256" key="1">
    <source>
        <dbReference type="ARBA" id="ARBA00022723"/>
    </source>
</evidence>
<evidence type="ECO:0000256" key="3">
    <source>
        <dbReference type="ARBA" id="ARBA00022833"/>
    </source>
</evidence>